<proteinExistence type="predicted"/>
<dbReference type="Proteomes" id="UP001150259">
    <property type="component" value="Unassembled WGS sequence"/>
</dbReference>
<protein>
    <submittedName>
        <fullName evidence="1">Uncharacterized protein</fullName>
    </submittedName>
</protein>
<reference evidence="1 2" key="1">
    <citation type="submission" date="2022-11" db="EMBL/GenBank/DDBJ databases">
        <title>Anaerobic phenanthrene biodegradation by a DNRA strain PheN6.</title>
        <authorList>
            <person name="Zhang Z."/>
        </authorList>
    </citation>
    <scope>NUCLEOTIDE SEQUENCE [LARGE SCALE GENOMIC DNA]</scope>
    <source>
        <strain evidence="1 2">PheN6</strain>
    </source>
</reference>
<organism evidence="1 2">
    <name type="scientific">Intrasporangium calvum</name>
    <dbReference type="NCBI Taxonomy" id="53358"/>
    <lineage>
        <taxon>Bacteria</taxon>
        <taxon>Bacillati</taxon>
        <taxon>Actinomycetota</taxon>
        <taxon>Actinomycetes</taxon>
        <taxon>Micrococcales</taxon>
        <taxon>Intrasporangiaceae</taxon>
        <taxon>Intrasporangium</taxon>
    </lineage>
</organism>
<evidence type="ECO:0000313" key="1">
    <source>
        <dbReference type="EMBL" id="MDC5697896.1"/>
    </source>
</evidence>
<evidence type="ECO:0000313" key="2">
    <source>
        <dbReference type="Proteomes" id="UP001150259"/>
    </source>
</evidence>
<sequence length="232" mass="25119">MTDRLLLAARNNAVWCDTVCRTHGLAGILDELAWTSPRRTPPYYPDAVTLSPEVGEYDILSRIDPSDGASVKDSWSRLDLTSEDFARLVVGEWLWWEAHEPTPRPRETLQWRRVTTPDEMKSWSRAWSADPEDAGILGSDLLAEPDVHVLAAGTSDTGIAAGCIVNVTDGVAGLSNTFAAQADQERTWHEAVAAARLLVGDMPLASWDAGAGVEAAVATGAERLGPLTVWIS</sequence>
<accession>A0ABT5GI55</accession>
<comment type="caution">
    <text evidence="1">The sequence shown here is derived from an EMBL/GenBank/DDBJ whole genome shotgun (WGS) entry which is preliminary data.</text>
</comment>
<dbReference type="RefSeq" id="WP_272462470.1">
    <property type="nucleotide sequence ID" value="NZ_JAPFQL010000046.1"/>
</dbReference>
<keyword evidence="2" id="KW-1185">Reference proteome</keyword>
<dbReference type="EMBL" id="JAPFQL010000046">
    <property type="protein sequence ID" value="MDC5697896.1"/>
    <property type="molecule type" value="Genomic_DNA"/>
</dbReference>
<name>A0ABT5GI55_9MICO</name>
<gene>
    <name evidence="1" type="ORF">OO014_11545</name>
</gene>